<accession>A0ABT8WWD9</accession>
<keyword evidence="1" id="KW-0472">Membrane</keyword>
<evidence type="ECO:0000256" key="1">
    <source>
        <dbReference type="SAM" id="Phobius"/>
    </source>
</evidence>
<protein>
    <submittedName>
        <fullName evidence="3">HlyD family efflux transporter periplasmic adaptor subunit</fullName>
    </submittedName>
</protein>
<dbReference type="PANTHER" id="PTHR30386">
    <property type="entry name" value="MEMBRANE FUSION SUBUNIT OF EMRAB-TOLC MULTIDRUG EFFLUX PUMP"/>
    <property type="match status" value="1"/>
</dbReference>
<dbReference type="Pfam" id="PF26002">
    <property type="entry name" value="Beta-barrel_AprE"/>
    <property type="match status" value="1"/>
</dbReference>
<keyword evidence="4" id="KW-1185">Reference proteome</keyword>
<dbReference type="PRINTS" id="PR01490">
    <property type="entry name" value="RTXTOXIND"/>
</dbReference>
<dbReference type="InterPro" id="IPR058982">
    <property type="entry name" value="Beta-barrel_AprE"/>
</dbReference>
<evidence type="ECO:0000313" key="4">
    <source>
        <dbReference type="Proteomes" id="UP001176806"/>
    </source>
</evidence>
<keyword evidence="1" id="KW-1133">Transmembrane helix</keyword>
<feature type="transmembrane region" description="Helical" evidence="1">
    <location>
        <begin position="27"/>
        <end position="44"/>
    </location>
</feature>
<feature type="domain" description="AprE-like beta-barrel" evidence="2">
    <location>
        <begin position="272"/>
        <end position="359"/>
    </location>
</feature>
<organism evidence="3 4">
    <name type="scientific">Flavivirga jejuensis</name>
    <dbReference type="NCBI Taxonomy" id="870487"/>
    <lineage>
        <taxon>Bacteria</taxon>
        <taxon>Pseudomonadati</taxon>
        <taxon>Bacteroidota</taxon>
        <taxon>Flavobacteriia</taxon>
        <taxon>Flavobacteriales</taxon>
        <taxon>Flavobacteriaceae</taxon>
        <taxon>Flavivirga</taxon>
    </lineage>
</organism>
<dbReference type="RefSeq" id="WP_303304500.1">
    <property type="nucleotide sequence ID" value="NZ_BAABDA010000058.1"/>
</dbReference>
<dbReference type="Gene3D" id="2.40.30.170">
    <property type="match status" value="1"/>
</dbReference>
<comment type="caution">
    <text evidence="3">The sequence shown here is derived from an EMBL/GenBank/DDBJ whole genome shotgun (WGS) entry which is preliminary data.</text>
</comment>
<dbReference type="Proteomes" id="UP001176806">
    <property type="component" value="Unassembled WGS sequence"/>
</dbReference>
<keyword evidence="1" id="KW-0812">Transmembrane</keyword>
<dbReference type="PANTHER" id="PTHR30386:SF28">
    <property type="entry name" value="EXPORTED PROTEIN"/>
    <property type="match status" value="1"/>
</dbReference>
<name>A0ABT8WWD9_9FLAO</name>
<gene>
    <name evidence="3" type="ORF">Q4Q40_23500</name>
</gene>
<proteinExistence type="predicted"/>
<sequence length="388" mass="44372">MKQIFPKEIIENTIEAHQFKHSKQSKIIYTIILITLITIISLLPCIHVDIYTSARGFIKPDKERLIVTSINSGKVISTNLKNNIPIQKGDTLLALDNTIINEKLNLSKHQTDDINLFIDDLIYLINSKKAQNSKIKSPRYKKEYLLYNQKVQELYTRRKKLKKDYDRSKTLFEKGVIARVEFENVVFDYDLVINSLYQLKQQQSNIWQTALTEYKNDLLEIESVTKQLQDNKSQFVVTAPITGTLISVKSIEKGSFLNAGDAFASISPNTTLLVECLISPQDIGLLKLNNQVNFQIDAYNYNQWGLATGNVIEISKDIELIENASVFKVLCHINEDALSLKNGFEGKLKKGMSLNAQFKLTERTLFDLLYDKVDDWVNPSQKELATIN</sequence>
<evidence type="ECO:0000313" key="3">
    <source>
        <dbReference type="EMBL" id="MDO5977172.1"/>
    </source>
</evidence>
<reference evidence="3" key="1">
    <citation type="submission" date="2023-07" db="EMBL/GenBank/DDBJ databases">
        <title>Two novel species in the genus Flavivirga.</title>
        <authorList>
            <person name="Kwon K."/>
        </authorList>
    </citation>
    <scope>NUCLEOTIDE SEQUENCE</scope>
    <source>
        <strain evidence="3">KACC 14158</strain>
    </source>
</reference>
<dbReference type="InterPro" id="IPR050739">
    <property type="entry name" value="MFP"/>
</dbReference>
<evidence type="ECO:0000259" key="2">
    <source>
        <dbReference type="Pfam" id="PF26002"/>
    </source>
</evidence>
<dbReference type="EMBL" id="JAUOEL010000013">
    <property type="protein sequence ID" value="MDO5977172.1"/>
    <property type="molecule type" value="Genomic_DNA"/>
</dbReference>